<protein>
    <submittedName>
        <fullName evidence="3">Uncharacterized protein</fullName>
    </submittedName>
</protein>
<dbReference type="RefSeq" id="XP_033460827.1">
    <property type="nucleotide sequence ID" value="XM_033599627.1"/>
</dbReference>
<sequence>MDVFFGRCVCGESRRECMCGTILLRYSILYRVEHQSSSGKLPTNPTWACILGNSRCEIAPTTIIRASAEKVLTPPTSAEQARSRAGGTSTANSCDTEHTQRPYGGRVGEDRRGDGNFSTNQFGKQKTKKNLFVYIVGQDCIRAEIDRLAVTGRCRYPLQTCAPPPMRAQFARSRRPCCCCCCPSRGRERRAAWRTVPFRACPPRARGKD</sequence>
<dbReference type="Proteomes" id="UP000504637">
    <property type="component" value="Unplaced"/>
</dbReference>
<dbReference type="AlphaFoldDB" id="A0A6J3M6U6"/>
<gene>
    <name evidence="3" type="ORF">K489DRAFT_207962</name>
</gene>
<reference evidence="3" key="2">
    <citation type="submission" date="2020-04" db="EMBL/GenBank/DDBJ databases">
        <authorList>
            <consortium name="NCBI Genome Project"/>
        </authorList>
    </citation>
    <scope>NUCLEOTIDE SEQUENCE</scope>
    <source>
        <strain evidence="3">CBS 342.82</strain>
    </source>
</reference>
<keyword evidence="2" id="KW-1185">Reference proteome</keyword>
<feature type="compositionally biased region" description="Polar residues" evidence="1">
    <location>
        <begin position="74"/>
        <end position="94"/>
    </location>
</feature>
<evidence type="ECO:0000313" key="3">
    <source>
        <dbReference type="RefSeq" id="XP_033460827.1"/>
    </source>
</evidence>
<evidence type="ECO:0000313" key="2">
    <source>
        <dbReference type="Proteomes" id="UP000504637"/>
    </source>
</evidence>
<organism evidence="3">
    <name type="scientific">Dissoconium aciculare CBS 342.82</name>
    <dbReference type="NCBI Taxonomy" id="1314786"/>
    <lineage>
        <taxon>Eukaryota</taxon>
        <taxon>Fungi</taxon>
        <taxon>Dikarya</taxon>
        <taxon>Ascomycota</taxon>
        <taxon>Pezizomycotina</taxon>
        <taxon>Dothideomycetes</taxon>
        <taxon>Dothideomycetidae</taxon>
        <taxon>Mycosphaerellales</taxon>
        <taxon>Dissoconiaceae</taxon>
        <taxon>Dissoconium</taxon>
    </lineage>
</organism>
<proteinExistence type="predicted"/>
<reference evidence="3" key="3">
    <citation type="submission" date="2025-08" db="UniProtKB">
        <authorList>
            <consortium name="RefSeq"/>
        </authorList>
    </citation>
    <scope>IDENTIFICATION</scope>
    <source>
        <strain evidence="3">CBS 342.82</strain>
    </source>
</reference>
<feature type="region of interest" description="Disordered" evidence="1">
    <location>
        <begin position="70"/>
        <end position="122"/>
    </location>
</feature>
<dbReference type="GeneID" id="54357426"/>
<evidence type="ECO:0000256" key="1">
    <source>
        <dbReference type="SAM" id="MobiDB-lite"/>
    </source>
</evidence>
<reference evidence="3" key="1">
    <citation type="submission" date="2020-01" db="EMBL/GenBank/DDBJ databases">
        <authorList>
            <consortium name="DOE Joint Genome Institute"/>
            <person name="Haridas S."/>
            <person name="Albert R."/>
            <person name="Binder M."/>
            <person name="Bloem J."/>
            <person name="Labutti K."/>
            <person name="Salamov A."/>
            <person name="Andreopoulos B."/>
            <person name="Baker S.E."/>
            <person name="Barry K."/>
            <person name="Bills G."/>
            <person name="Bluhm B.H."/>
            <person name="Cannon C."/>
            <person name="Castanera R."/>
            <person name="Culley D.E."/>
            <person name="Daum C."/>
            <person name="Ezra D."/>
            <person name="Gonzalez J.B."/>
            <person name="Henrissat B."/>
            <person name="Kuo A."/>
            <person name="Liang C."/>
            <person name="Lipzen A."/>
            <person name="Lutzoni F."/>
            <person name="Magnuson J."/>
            <person name="Mondo S."/>
            <person name="Nolan M."/>
            <person name="Ohm R."/>
            <person name="Pangilinan J."/>
            <person name="Park H.-J."/>
            <person name="Ramirez L."/>
            <person name="Alfaro M."/>
            <person name="Sun H."/>
            <person name="Tritt A."/>
            <person name="Yoshinaga Y."/>
            <person name="Zwiers L.-H."/>
            <person name="Turgeon B.G."/>
            <person name="Goodwin S.B."/>
            <person name="Spatafora J.W."/>
            <person name="Crous P.W."/>
            <person name="Grigoriev I.V."/>
        </authorList>
    </citation>
    <scope>NUCLEOTIDE SEQUENCE</scope>
    <source>
        <strain evidence="3">CBS 342.82</strain>
    </source>
</reference>
<name>A0A6J3M6U6_9PEZI</name>
<accession>A0A6J3M6U6</accession>